<proteinExistence type="predicted"/>
<dbReference type="PANTHER" id="PTHR43072">
    <property type="entry name" value="N-ACETYLTRANSFERASE"/>
    <property type="match status" value="1"/>
</dbReference>
<dbReference type="Pfam" id="PF13420">
    <property type="entry name" value="Acetyltransf_4"/>
    <property type="match status" value="1"/>
</dbReference>
<accession>A0A367VYE5</accession>
<dbReference type="CDD" id="cd04301">
    <property type="entry name" value="NAT_SF"/>
    <property type="match status" value="1"/>
</dbReference>
<organism evidence="2 3">
    <name type="scientific">Thalassospira profundimaris</name>
    <dbReference type="NCBI Taxonomy" id="502049"/>
    <lineage>
        <taxon>Bacteria</taxon>
        <taxon>Pseudomonadati</taxon>
        <taxon>Pseudomonadota</taxon>
        <taxon>Alphaproteobacteria</taxon>
        <taxon>Rhodospirillales</taxon>
        <taxon>Thalassospiraceae</taxon>
        <taxon>Thalassospira</taxon>
    </lineage>
</organism>
<dbReference type="OrthoDB" id="5459937at2"/>
<evidence type="ECO:0000313" key="3">
    <source>
        <dbReference type="Proteomes" id="UP000253226"/>
    </source>
</evidence>
<dbReference type="AlphaFoldDB" id="A0A367VYE5"/>
<reference evidence="2 3" key="1">
    <citation type="submission" date="2014-07" db="EMBL/GenBank/DDBJ databases">
        <title>Draft genome sequence of Thalassospira profundimaris 35.</title>
        <authorList>
            <person name="Lai Q."/>
            <person name="Shao Z."/>
        </authorList>
    </citation>
    <scope>NUCLEOTIDE SEQUENCE [LARGE SCALE GENOMIC DNA]</scope>
    <source>
        <strain evidence="2 3">35</strain>
    </source>
</reference>
<name>A0A367VYE5_9PROT</name>
<gene>
    <name evidence="2" type="ORF">TH19_22340</name>
</gene>
<dbReference type="InterPro" id="IPR000182">
    <property type="entry name" value="GNAT_dom"/>
</dbReference>
<dbReference type="InterPro" id="IPR016181">
    <property type="entry name" value="Acyl_CoA_acyltransferase"/>
</dbReference>
<dbReference type="PROSITE" id="PS51186">
    <property type="entry name" value="GNAT"/>
    <property type="match status" value="1"/>
</dbReference>
<evidence type="ECO:0000313" key="2">
    <source>
        <dbReference type="EMBL" id="RCK30838.1"/>
    </source>
</evidence>
<dbReference type="EMBL" id="JPWF01000026">
    <property type="protein sequence ID" value="RCK30838.1"/>
    <property type="molecule type" value="Genomic_DNA"/>
</dbReference>
<evidence type="ECO:0000259" key="1">
    <source>
        <dbReference type="PROSITE" id="PS51186"/>
    </source>
</evidence>
<protein>
    <submittedName>
        <fullName evidence="2">GCN5 family acetyltransferase</fullName>
    </submittedName>
</protein>
<dbReference type="SUPFAM" id="SSF55729">
    <property type="entry name" value="Acyl-CoA N-acyltransferases (Nat)"/>
    <property type="match status" value="1"/>
</dbReference>
<dbReference type="Proteomes" id="UP000253226">
    <property type="component" value="Unassembled WGS sequence"/>
</dbReference>
<dbReference type="PANTHER" id="PTHR43072:SF8">
    <property type="entry name" value="ACYLTRANSFERASE FABY-RELATED"/>
    <property type="match status" value="1"/>
</dbReference>
<keyword evidence="2" id="KW-0808">Transferase</keyword>
<dbReference type="RefSeq" id="WP_114104439.1">
    <property type="nucleotide sequence ID" value="NZ_JPWF01000026.1"/>
</dbReference>
<comment type="caution">
    <text evidence="2">The sequence shown here is derived from an EMBL/GenBank/DDBJ whole genome shotgun (WGS) entry which is preliminary data.</text>
</comment>
<dbReference type="Gene3D" id="3.40.630.30">
    <property type="match status" value="1"/>
</dbReference>
<sequence length="189" mass="20802">MCLTSKETIPADTITLRDANDTDMESITAIYAHHVLTGTASFEEIPPTVDEITDRFHAIRAKEMPYLVAIRDGKVVGYCYASTYRPRTAYRHTIENSVYVAPDAVGQGIGSLLMGELIARCEAGPWRQMIAAIGDSANHASIALHRKHGFELTGTFHNVGFKFGRWLDSVLMQRSLGSNKPTMSGPTDK</sequence>
<feature type="domain" description="N-acetyltransferase" evidence="1">
    <location>
        <begin position="14"/>
        <end position="177"/>
    </location>
</feature>
<dbReference type="GO" id="GO:0016747">
    <property type="term" value="F:acyltransferase activity, transferring groups other than amino-acyl groups"/>
    <property type="evidence" value="ECO:0007669"/>
    <property type="project" value="InterPro"/>
</dbReference>